<reference evidence="2" key="1">
    <citation type="submission" date="2018-12" db="EMBL/GenBank/DDBJ databases">
        <authorList>
            <person name="Syme R.A."/>
            <person name="Farfan-Caceres L."/>
            <person name="Lichtenzveig J."/>
        </authorList>
    </citation>
    <scope>NUCLEOTIDE SEQUENCE</scope>
    <source>
        <strain evidence="2">Al4</strain>
    </source>
</reference>
<feature type="compositionally biased region" description="Polar residues" evidence="1">
    <location>
        <begin position="253"/>
        <end position="271"/>
    </location>
</feature>
<gene>
    <name evidence="2" type="ORF">EKO04_006069</name>
</gene>
<feature type="region of interest" description="Disordered" evidence="1">
    <location>
        <begin position="1"/>
        <end position="43"/>
    </location>
</feature>
<organism evidence="2 3">
    <name type="scientific">Ascochyta lentis</name>
    <dbReference type="NCBI Taxonomy" id="205686"/>
    <lineage>
        <taxon>Eukaryota</taxon>
        <taxon>Fungi</taxon>
        <taxon>Dikarya</taxon>
        <taxon>Ascomycota</taxon>
        <taxon>Pezizomycotina</taxon>
        <taxon>Dothideomycetes</taxon>
        <taxon>Pleosporomycetidae</taxon>
        <taxon>Pleosporales</taxon>
        <taxon>Pleosporineae</taxon>
        <taxon>Didymellaceae</taxon>
        <taxon>Ascochyta</taxon>
    </lineage>
</organism>
<dbReference type="AlphaFoldDB" id="A0A8H7J0X4"/>
<evidence type="ECO:0000313" key="2">
    <source>
        <dbReference type="EMBL" id="KAF9695869.1"/>
    </source>
</evidence>
<feature type="region of interest" description="Disordered" evidence="1">
    <location>
        <begin position="180"/>
        <end position="318"/>
    </location>
</feature>
<dbReference type="EMBL" id="RZGK01000010">
    <property type="protein sequence ID" value="KAF9695869.1"/>
    <property type="molecule type" value="Genomic_DNA"/>
</dbReference>
<feature type="compositionally biased region" description="Low complexity" evidence="1">
    <location>
        <begin position="130"/>
        <end position="141"/>
    </location>
</feature>
<feature type="compositionally biased region" description="Basic and acidic residues" evidence="1">
    <location>
        <begin position="26"/>
        <end position="37"/>
    </location>
</feature>
<feature type="compositionally biased region" description="Basic and acidic residues" evidence="1">
    <location>
        <begin position="82"/>
        <end position="100"/>
    </location>
</feature>
<dbReference type="Proteomes" id="UP000651452">
    <property type="component" value="Unassembled WGS sequence"/>
</dbReference>
<feature type="region of interest" description="Disordered" evidence="1">
    <location>
        <begin position="533"/>
        <end position="565"/>
    </location>
</feature>
<accession>A0A8H7J0X4</accession>
<protein>
    <submittedName>
        <fullName evidence="2">Uncharacterized protein</fullName>
    </submittedName>
</protein>
<sequence>MPPTLHPCLKRGLDFAASPIDPSDLVEDRPAEHHDAQQHAAKRRRVEAIALQYLRGKPPVILTASLRGPFTSDWKNPWAGEGKARADRGSKSMEEPSVRRGERRPKASQVASPEASRAAGHVEEHMCSQPELEPLPATAPLPDEDDLSGATEFFSVETEQLIANHSPANPFWLRRPVESVTLPENSQTDKSPTRQRSKTLTRNNRQSLQLAIPREPLGGRPLPIRATPPDEWRSSASASMDISSPAKPATAVQHHTTVQDSSNATSSSDAPDSSRLRADSAQEDEARSSQAAQHAQTMVAATTPTSPPKDSTITSSQAHLAQPPIAQSFDSLVPATTYKIPTTIQVPQSSPMRGATGMGSPSPRVDVQRSAEQLFTEKLISTIRRRSSSASRINAEGRELPKKLRHNLVASPAPASSTGFIYRRIGQPKREGSNAPKAKPRAVNFSSSPIAGMKNAGPCGVSSESVVAIVEAGSAEAVVPSAITEATDGSVVQADERVGEIREQHNSPQQESYRSKQSQYSTQAAMLLAQLEFQEDSSQSSTSSTTLRPWSQPAQNTPPPLLLQPSPAITPLSVFNAHLDDPVGDLFGASAHCGPPVSTQDLFNAASPFAFSTVKKKSERPRRTSLRFAMASKFTESTTAKSPTPAVERVPLKEKNTPTPWDFTQEKSSLCSPKLTWQSPQRTANGGKLPQLDFHTSLDFGPNADFTDCFLRGLDNEP</sequence>
<keyword evidence="3" id="KW-1185">Reference proteome</keyword>
<feature type="compositionally biased region" description="Polar residues" evidence="1">
    <location>
        <begin position="200"/>
        <end position="209"/>
    </location>
</feature>
<evidence type="ECO:0000256" key="1">
    <source>
        <dbReference type="SAM" id="MobiDB-lite"/>
    </source>
</evidence>
<feature type="compositionally biased region" description="Basic and acidic residues" evidence="1">
    <location>
        <begin position="272"/>
        <end position="287"/>
    </location>
</feature>
<reference evidence="2" key="2">
    <citation type="submission" date="2020-09" db="EMBL/GenBank/DDBJ databases">
        <title>Reference genome assembly for Australian Ascochyta lentis isolate Al4.</title>
        <authorList>
            <person name="Lee R.C."/>
            <person name="Farfan-Caceres L.M."/>
            <person name="Debler J.W."/>
            <person name="Williams A.H."/>
            <person name="Henares B.M."/>
        </authorList>
    </citation>
    <scope>NUCLEOTIDE SEQUENCE</scope>
    <source>
        <strain evidence="2">Al4</strain>
    </source>
</reference>
<feature type="compositionally biased region" description="Low complexity" evidence="1">
    <location>
        <begin position="537"/>
        <end position="546"/>
    </location>
</feature>
<dbReference type="OrthoDB" id="5419922at2759"/>
<feature type="compositionally biased region" description="Polar residues" evidence="1">
    <location>
        <begin position="288"/>
        <end position="318"/>
    </location>
</feature>
<feature type="compositionally biased region" description="Low complexity" evidence="1">
    <location>
        <begin position="234"/>
        <end position="246"/>
    </location>
</feature>
<name>A0A8H7J0X4_9PLEO</name>
<comment type="caution">
    <text evidence="2">The sequence shown here is derived from an EMBL/GenBank/DDBJ whole genome shotgun (WGS) entry which is preliminary data.</text>
</comment>
<feature type="region of interest" description="Disordered" evidence="1">
    <location>
        <begin position="70"/>
        <end position="154"/>
    </location>
</feature>
<evidence type="ECO:0000313" key="3">
    <source>
        <dbReference type="Proteomes" id="UP000651452"/>
    </source>
</evidence>
<proteinExistence type="predicted"/>